<feature type="binding site" evidence="15">
    <location>
        <position position="151"/>
    </location>
    <ligand>
        <name>substrate</name>
    </ligand>
</feature>
<evidence type="ECO:0000256" key="4">
    <source>
        <dbReference type="ARBA" id="ARBA00001946"/>
    </source>
</evidence>
<evidence type="ECO:0000256" key="2">
    <source>
        <dbReference type="ARBA" id="ARBA00001913"/>
    </source>
</evidence>
<feature type="binding site" evidence="15">
    <location>
        <position position="149"/>
    </location>
    <ligand>
        <name>substrate</name>
    </ligand>
</feature>
<feature type="binding site" evidence="15">
    <location>
        <position position="202"/>
    </location>
    <ligand>
        <name>a divalent metal cation</name>
        <dbReference type="ChEBI" id="CHEBI:60240"/>
    </ligand>
</feature>
<keyword evidence="15" id="KW-0862">Zinc</keyword>
<evidence type="ECO:0000256" key="7">
    <source>
        <dbReference type="ARBA" id="ARBA00013227"/>
    </source>
</evidence>
<keyword evidence="12" id="KW-0106">Calcium</keyword>
<comment type="cofactor">
    <cofactor evidence="4">
        <name>Mg(2+)</name>
        <dbReference type="ChEBI" id="CHEBI:18420"/>
    </cofactor>
</comment>
<evidence type="ECO:0000256" key="5">
    <source>
        <dbReference type="ARBA" id="ARBA00004496"/>
    </source>
</evidence>
<comment type="cofactor">
    <cofactor evidence="3">
        <name>Mn(2+)</name>
        <dbReference type="ChEBI" id="CHEBI:29035"/>
    </cofactor>
</comment>
<feature type="binding site" evidence="15">
    <location>
        <position position="169"/>
    </location>
    <ligand>
        <name>substrate</name>
    </ligand>
</feature>
<dbReference type="EnsemblMetazoa" id="G2225.5">
    <property type="protein sequence ID" value="G2225.5:cds"/>
    <property type="gene ID" value="G2225"/>
</dbReference>
<feature type="signal peptide" evidence="16">
    <location>
        <begin position="1"/>
        <end position="17"/>
    </location>
</feature>
<accession>A0A8W8K3E0</accession>
<evidence type="ECO:0000256" key="16">
    <source>
        <dbReference type="SAM" id="SignalP"/>
    </source>
</evidence>
<dbReference type="GO" id="GO:0005509">
    <property type="term" value="F:calcium ion binding"/>
    <property type="evidence" value="ECO:0007669"/>
    <property type="project" value="InterPro"/>
</dbReference>
<evidence type="ECO:0000259" key="17">
    <source>
        <dbReference type="Pfam" id="PF08450"/>
    </source>
</evidence>
<reference evidence="18" key="1">
    <citation type="submission" date="2022-08" db="UniProtKB">
        <authorList>
            <consortium name="EnsemblMetazoa"/>
        </authorList>
    </citation>
    <scope>IDENTIFICATION</scope>
    <source>
        <strain evidence="18">05x7-T-G4-1.051#20</strain>
    </source>
</reference>
<evidence type="ECO:0000256" key="8">
    <source>
        <dbReference type="ARBA" id="ARBA00016808"/>
    </source>
</evidence>
<keyword evidence="16" id="KW-0732">Signal</keyword>
<dbReference type="Proteomes" id="UP000005408">
    <property type="component" value="Unassembled WGS sequence"/>
</dbReference>
<dbReference type="InterPro" id="IPR008367">
    <property type="entry name" value="Regucalcin"/>
</dbReference>
<feature type="active site" description="Proton donor/acceptor" evidence="14">
    <location>
        <position position="256"/>
    </location>
</feature>
<dbReference type="AlphaFoldDB" id="A0A8W8K3E0"/>
<dbReference type="InterPro" id="IPR013658">
    <property type="entry name" value="SGL"/>
</dbReference>
<comment type="similarity">
    <text evidence="6">Belongs to the SMP-30/CGR1 family.</text>
</comment>
<evidence type="ECO:0000256" key="3">
    <source>
        <dbReference type="ARBA" id="ARBA00001936"/>
    </source>
</evidence>
<dbReference type="GO" id="GO:0005737">
    <property type="term" value="C:cytoplasm"/>
    <property type="evidence" value="ECO:0007669"/>
    <property type="project" value="UniProtKB-SubCell"/>
</dbReference>
<dbReference type="PRINTS" id="PR01791">
    <property type="entry name" value="REGUCALCIN"/>
</dbReference>
<evidence type="ECO:0000313" key="18">
    <source>
        <dbReference type="EnsemblMetazoa" id="G2225.5:cds"/>
    </source>
</evidence>
<dbReference type="PRINTS" id="PR01790">
    <property type="entry name" value="SMP30FAMILY"/>
</dbReference>
<dbReference type="GO" id="GO:0019853">
    <property type="term" value="P:L-ascorbic acid biosynthetic process"/>
    <property type="evidence" value="ECO:0007669"/>
    <property type="project" value="TreeGrafter"/>
</dbReference>
<dbReference type="GO" id="GO:0004341">
    <property type="term" value="F:gluconolactonase activity"/>
    <property type="evidence" value="ECO:0007669"/>
    <property type="project" value="UniProtKB-EC"/>
</dbReference>
<feature type="domain" description="SMP-30/Gluconolactonase/LRE-like region" evidence="17">
    <location>
        <begin position="65"/>
        <end position="313"/>
    </location>
</feature>
<organism evidence="18 19">
    <name type="scientific">Magallana gigas</name>
    <name type="common">Pacific oyster</name>
    <name type="synonym">Crassostrea gigas</name>
    <dbReference type="NCBI Taxonomy" id="29159"/>
    <lineage>
        <taxon>Eukaryota</taxon>
        <taxon>Metazoa</taxon>
        <taxon>Spiralia</taxon>
        <taxon>Lophotrochozoa</taxon>
        <taxon>Mollusca</taxon>
        <taxon>Bivalvia</taxon>
        <taxon>Autobranchia</taxon>
        <taxon>Pteriomorphia</taxon>
        <taxon>Ostreida</taxon>
        <taxon>Ostreoidea</taxon>
        <taxon>Ostreidae</taxon>
        <taxon>Magallana</taxon>
    </lineage>
</organism>
<dbReference type="PANTHER" id="PTHR10907">
    <property type="entry name" value="REGUCALCIN"/>
    <property type="match status" value="1"/>
</dbReference>
<evidence type="ECO:0000256" key="6">
    <source>
        <dbReference type="ARBA" id="ARBA00008853"/>
    </source>
</evidence>
<comment type="cofactor">
    <cofactor evidence="15">
        <name>Zn(2+)</name>
        <dbReference type="ChEBI" id="CHEBI:29105"/>
    </cofactor>
    <text evidence="15">Binds 1 divalent metal cation per subunit.</text>
</comment>
<dbReference type="SUPFAM" id="SSF63829">
    <property type="entry name" value="Calcium-dependent phosphotriesterase"/>
    <property type="match status" value="1"/>
</dbReference>
<feature type="chain" id="PRO_5036450338" description="Regucalcin" evidence="16">
    <location>
        <begin position="18"/>
        <end position="351"/>
    </location>
</feature>
<name>A0A8W8K3E0_MAGGI</name>
<dbReference type="FunFam" id="2.120.10.30:FF:000027">
    <property type="entry name" value="Regucalcin homologue"/>
    <property type="match status" value="1"/>
</dbReference>
<keyword evidence="10 15" id="KW-0479">Metal-binding</keyword>
<feature type="binding site" evidence="15">
    <location>
        <position position="67"/>
    </location>
    <ligand>
        <name>a divalent metal cation</name>
        <dbReference type="ChEBI" id="CHEBI:60240"/>
    </ligand>
</feature>
<comment type="catalytic activity">
    <reaction evidence="1">
        <text>D-glucono-1,5-lactone + H2O = D-gluconate + H(+)</text>
        <dbReference type="Rhea" id="RHEA:10440"/>
        <dbReference type="ChEBI" id="CHEBI:15377"/>
        <dbReference type="ChEBI" id="CHEBI:15378"/>
        <dbReference type="ChEBI" id="CHEBI:16217"/>
        <dbReference type="ChEBI" id="CHEBI:18391"/>
        <dbReference type="EC" id="3.1.1.17"/>
    </reaction>
</comment>
<comment type="cofactor">
    <cofactor evidence="2">
        <name>Ca(2+)</name>
        <dbReference type="ChEBI" id="CHEBI:29108"/>
    </cofactor>
</comment>
<dbReference type="InterPro" id="IPR011042">
    <property type="entry name" value="6-blade_b-propeller_TolB-like"/>
</dbReference>
<sequence length="351" mass="39186">MYSVITVALALSHYGWFTVFTCKDNGPEQRLLQIYLYLGFCITSKDLGRIEMSVEVVVKNSCQSIGEGPHWDDRTNSLLYVDILSNDVHRWSPDTGNDEKIHLDDSVGFVVPCRKGGYIVGLGRSLSHVDWDSRKITKLHEVDKGTKNRFNDGKCDPRGRVWAGTMGYESEPANPERERGSLFRLDVDGSLHACVNKINISNGLAWTADNKTMYYIDSLPRKVYGFDYDSETGNISNQRVVVDFGEGTIPTLGYPDGMCIDTEDKIWVACYGAAKIVRFDPTTGKQLKTVDIPARRTTSCCFGGKNFDELYVTCGVQGSTKEEREKYPMTGSVFRVTGLGVRGRPANVYEG</sequence>
<keyword evidence="19" id="KW-1185">Reference proteome</keyword>
<dbReference type="Gene3D" id="2.120.10.30">
    <property type="entry name" value="TolB, C-terminal domain"/>
    <property type="match status" value="1"/>
</dbReference>
<evidence type="ECO:0000256" key="1">
    <source>
        <dbReference type="ARBA" id="ARBA00001589"/>
    </source>
</evidence>
<evidence type="ECO:0000256" key="10">
    <source>
        <dbReference type="ARBA" id="ARBA00022723"/>
    </source>
</evidence>
<evidence type="ECO:0000256" key="11">
    <source>
        <dbReference type="ARBA" id="ARBA00022801"/>
    </source>
</evidence>
<dbReference type="EC" id="3.1.1.17" evidence="7"/>
<evidence type="ECO:0000256" key="15">
    <source>
        <dbReference type="PIRSR" id="PIRSR605511-2"/>
    </source>
</evidence>
<keyword evidence="11" id="KW-0378">Hydrolase</keyword>
<dbReference type="Pfam" id="PF08450">
    <property type="entry name" value="SGL"/>
    <property type="match status" value="1"/>
</dbReference>
<evidence type="ECO:0000313" key="19">
    <source>
        <dbReference type="Proteomes" id="UP000005408"/>
    </source>
</evidence>
<protein>
    <recommendedName>
        <fullName evidence="8">Regucalcin</fullName>
        <ecNumber evidence="7">3.1.1.17</ecNumber>
    </recommendedName>
    <alternativeName>
        <fullName evidence="13">Gluconolactonase</fullName>
    </alternativeName>
</protein>
<evidence type="ECO:0000256" key="9">
    <source>
        <dbReference type="ARBA" id="ARBA00022490"/>
    </source>
</evidence>
<evidence type="ECO:0000256" key="13">
    <source>
        <dbReference type="ARBA" id="ARBA00032464"/>
    </source>
</evidence>
<dbReference type="GO" id="GO:0030234">
    <property type="term" value="F:enzyme regulator activity"/>
    <property type="evidence" value="ECO:0007669"/>
    <property type="project" value="InterPro"/>
</dbReference>
<keyword evidence="9" id="KW-0963">Cytoplasm</keyword>
<dbReference type="InterPro" id="IPR005511">
    <property type="entry name" value="SMP-30"/>
</dbReference>
<comment type="subcellular location">
    <subcellularLocation>
        <location evidence="5">Cytoplasm</location>
    </subcellularLocation>
</comment>
<dbReference type="PANTHER" id="PTHR10907:SF47">
    <property type="entry name" value="REGUCALCIN"/>
    <property type="match status" value="1"/>
</dbReference>
<evidence type="ECO:0000256" key="14">
    <source>
        <dbReference type="PIRSR" id="PIRSR605511-1"/>
    </source>
</evidence>
<evidence type="ECO:0000256" key="12">
    <source>
        <dbReference type="ARBA" id="ARBA00022837"/>
    </source>
</evidence>
<proteinExistence type="inferred from homology"/>
<feature type="binding site" evidence="15">
    <location>
        <position position="256"/>
    </location>
    <ligand>
        <name>a divalent metal cation</name>
        <dbReference type="ChEBI" id="CHEBI:60240"/>
    </ligand>
</feature>